<dbReference type="Pfam" id="PF14099">
    <property type="entry name" value="Polysacc_lyase"/>
    <property type="match status" value="1"/>
</dbReference>
<dbReference type="RefSeq" id="WP_188853693.1">
    <property type="nucleotide sequence ID" value="NZ_BMJJ01000010.1"/>
</dbReference>
<dbReference type="InterPro" id="IPR025975">
    <property type="entry name" value="Polysacc_lyase"/>
</dbReference>
<protein>
    <submittedName>
        <fullName evidence="1">Uncharacterized protein</fullName>
    </submittedName>
</protein>
<accession>A0A916Y5H3</accession>
<sequence>MKSKDYTTGGMTGYLQAAAPDRYARVQKYGLELEAFTVCAGDEWNPGVAGGDKSKFSERTEFRSKTEDTVSDGKDYGYVVPVLIPEGYAEFSPKQTLCQWHEGGYPVASLRYENGELAFVTNYKSGFNYKQVVPFVKGRLLWFGFLFRWNPGENAGRVMVTLAGKAFSTLQNHSLVETGTKVVYFKYGIYRSGMDAYKGPKPAPNQTAYFGPVKRAVGDAAFTLVTNPTEPLPSSTPIATPKPAAPVTDAFYPLYKRLDAVQTELARLQNAIGAVSPSSVSLLEGAEEKLDKVIAQMRKAEAKKK</sequence>
<reference evidence="1" key="1">
    <citation type="journal article" date="2014" name="Int. J. Syst. Evol. Microbiol.">
        <title>Complete genome sequence of Corynebacterium casei LMG S-19264T (=DSM 44701T), isolated from a smear-ripened cheese.</title>
        <authorList>
            <consortium name="US DOE Joint Genome Institute (JGI-PGF)"/>
            <person name="Walter F."/>
            <person name="Albersmeier A."/>
            <person name="Kalinowski J."/>
            <person name="Ruckert C."/>
        </authorList>
    </citation>
    <scope>NUCLEOTIDE SEQUENCE</scope>
    <source>
        <strain evidence="1">CGMCC 1.15493</strain>
    </source>
</reference>
<evidence type="ECO:0000313" key="1">
    <source>
        <dbReference type="EMBL" id="GGD31324.1"/>
    </source>
</evidence>
<dbReference type="Proteomes" id="UP000613160">
    <property type="component" value="Unassembled WGS sequence"/>
</dbReference>
<comment type="caution">
    <text evidence="1">The sequence shown here is derived from an EMBL/GenBank/DDBJ whole genome shotgun (WGS) entry which is preliminary data.</text>
</comment>
<dbReference type="EMBL" id="BMJJ01000010">
    <property type="protein sequence ID" value="GGD31324.1"/>
    <property type="molecule type" value="Genomic_DNA"/>
</dbReference>
<keyword evidence="2" id="KW-1185">Reference proteome</keyword>
<organism evidence="1 2">
    <name type="scientific">Aureimonas glaciei</name>
    <dbReference type="NCBI Taxonomy" id="1776957"/>
    <lineage>
        <taxon>Bacteria</taxon>
        <taxon>Pseudomonadati</taxon>
        <taxon>Pseudomonadota</taxon>
        <taxon>Alphaproteobacteria</taxon>
        <taxon>Hyphomicrobiales</taxon>
        <taxon>Aurantimonadaceae</taxon>
        <taxon>Aureimonas</taxon>
    </lineage>
</organism>
<proteinExistence type="predicted"/>
<evidence type="ECO:0000313" key="2">
    <source>
        <dbReference type="Proteomes" id="UP000613160"/>
    </source>
</evidence>
<dbReference type="Gene3D" id="2.60.120.200">
    <property type="match status" value="1"/>
</dbReference>
<dbReference type="AlphaFoldDB" id="A0A916Y5H3"/>
<reference evidence="1" key="2">
    <citation type="submission" date="2020-09" db="EMBL/GenBank/DDBJ databases">
        <authorList>
            <person name="Sun Q."/>
            <person name="Zhou Y."/>
        </authorList>
    </citation>
    <scope>NUCLEOTIDE SEQUENCE</scope>
    <source>
        <strain evidence="1">CGMCC 1.15493</strain>
    </source>
</reference>
<gene>
    <name evidence="1" type="ORF">GCM10011335_37930</name>
</gene>
<name>A0A916Y5H3_9HYPH</name>